<dbReference type="Proteomes" id="UP001589838">
    <property type="component" value="Unassembled WGS sequence"/>
</dbReference>
<protein>
    <submittedName>
        <fullName evidence="2">YesL family protein</fullName>
    </submittedName>
</protein>
<feature type="transmembrane region" description="Helical" evidence="1">
    <location>
        <begin position="146"/>
        <end position="170"/>
    </location>
</feature>
<organism evidence="2 3">
    <name type="scientific">Halalkalibacter kiskunsagensis</name>
    <dbReference type="NCBI Taxonomy" id="1548599"/>
    <lineage>
        <taxon>Bacteria</taxon>
        <taxon>Bacillati</taxon>
        <taxon>Bacillota</taxon>
        <taxon>Bacilli</taxon>
        <taxon>Bacillales</taxon>
        <taxon>Bacillaceae</taxon>
        <taxon>Halalkalibacter</taxon>
    </lineage>
</organism>
<dbReference type="Pfam" id="PF04854">
    <property type="entry name" value="DUF624"/>
    <property type="match status" value="1"/>
</dbReference>
<dbReference type="InterPro" id="IPR006938">
    <property type="entry name" value="DUF624"/>
</dbReference>
<feature type="transmembrane region" description="Helical" evidence="1">
    <location>
        <begin position="176"/>
        <end position="197"/>
    </location>
</feature>
<dbReference type="EMBL" id="JBHLUX010000093">
    <property type="protein sequence ID" value="MFC0473298.1"/>
    <property type="molecule type" value="Genomic_DNA"/>
</dbReference>
<proteinExistence type="predicted"/>
<evidence type="ECO:0000256" key="1">
    <source>
        <dbReference type="SAM" id="Phobius"/>
    </source>
</evidence>
<dbReference type="RefSeq" id="WP_335959914.1">
    <property type="nucleotide sequence ID" value="NZ_JAXBLX010000007.1"/>
</dbReference>
<evidence type="ECO:0000313" key="2">
    <source>
        <dbReference type="EMBL" id="MFC0473298.1"/>
    </source>
</evidence>
<name>A0ABV6KIZ8_9BACI</name>
<evidence type="ECO:0000313" key="3">
    <source>
        <dbReference type="Proteomes" id="UP001589838"/>
    </source>
</evidence>
<keyword evidence="1" id="KW-0472">Membrane</keyword>
<keyword evidence="1" id="KW-1133">Transmembrane helix</keyword>
<comment type="caution">
    <text evidence="2">The sequence shown here is derived from an EMBL/GenBank/DDBJ whole genome shotgun (WGS) entry which is preliminary data.</text>
</comment>
<feature type="transmembrane region" description="Helical" evidence="1">
    <location>
        <begin position="80"/>
        <end position="99"/>
    </location>
</feature>
<keyword evidence="3" id="KW-1185">Reference proteome</keyword>
<accession>A0ABV6KIZ8</accession>
<feature type="transmembrane region" description="Helical" evidence="1">
    <location>
        <begin position="20"/>
        <end position="50"/>
    </location>
</feature>
<feature type="transmembrane region" description="Helical" evidence="1">
    <location>
        <begin position="111"/>
        <end position="134"/>
    </location>
</feature>
<reference evidence="2 3" key="1">
    <citation type="submission" date="2024-09" db="EMBL/GenBank/DDBJ databases">
        <authorList>
            <person name="Sun Q."/>
            <person name="Mori K."/>
        </authorList>
    </citation>
    <scope>NUCLEOTIDE SEQUENCE [LARGE SCALE GENOMIC DNA]</scope>
    <source>
        <strain evidence="2 3">NCAIM B.02610</strain>
    </source>
</reference>
<gene>
    <name evidence="2" type="ORF">ACFFHM_23040</name>
</gene>
<sequence length="219" mass="25572">MQMNGLMGNFYRISVIISRLAYVNILWIMFTLMGLVVFGLMPATVAMFAVTRKWVHGSDDFPVFTTFWDHYKAEIIKSNLFGIFFGFVGIILYMNFILVPDQILWMTILRYILLVVSLLYVIMLLVFFPSYVHLTLKGTNYLKTSLMLGMAYPQYVFIMIVGIIGIQWMLMFLPGLIPFFTASFICYLLTWVMRIVFKDVEKKNLQYEENQAAKEMEVT</sequence>
<keyword evidence="1" id="KW-0812">Transmembrane</keyword>